<protein>
    <submittedName>
        <fullName evidence="4">CBS domain-containing protein</fullName>
    </submittedName>
</protein>
<dbReference type="AlphaFoldDB" id="A0A8J2ZWJ5"/>
<gene>
    <name evidence="4" type="ORF">GCM10007096_25330</name>
</gene>
<keyword evidence="5" id="KW-1185">Reference proteome</keyword>
<evidence type="ECO:0000259" key="3">
    <source>
        <dbReference type="PROSITE" id="PS51371"/>
    </source>
</evidence>
<dbReference type="CDD" id="cd04586">
    <property type="entry name" value="CBS_pair_BON_assoc"/>
    <property type="match status" value="1"/>
</dbReference>
<sequence length="153" mass="17734">MEIRDFMIYDVIQVKKDETVRELLRKLVKNKIGGVPVVDDQNNLVGMVSDGDVIRALSPKEQTVIDFYSMVLLLEKQQAKESIMKVMNETVEKIMTNRKLFYVYPDDPFEKALKILSRHHYKKIPVINRAGRVVGVISRGDVIRFINQNILDQ</sequence>
<proteinExistence type="predicted"/>
<dbReference type="InterPro" id="IPR051257">
    <property type="entry name" value="Diverse_CBS-Domain"/>
</dbReference>
<evidence type="ECO:0000256" key="1">
    <source>
        <dbReference type="ARBA" id="ARBA00023122"/>
    </source>
</evidence>
<name>A0A8J2ZWJ5_9BACL</name>
<dbReference type="EMBL" id="BMFV01000019">
    <property type="protein sequence ID" value="GGH83779.1"/>
    <property type="molecule type" value="Genomic_DNA"/>
</dbReference>
<dbReference type="Proteomes" id="UP000656813">
    <property type="component" value="Unassembled WGS sequence"/>
</dbReference>
<dbReference type="InterPro" id="IPR000644">
    <property type="entry name" value="CBS_dom"/>
</dbReference>
<dbReference type="PANTHER" id="PTHR43080:SF2">
    <property type="entry name" value="CBS DOMAIN-CONTAINING PROTEIN"/>
    <property type="match status" value="1"/>
</dbReference>
<dbReference type="Pfam" id="PF00571">
    <property type="entry name" value="CBS"/>
    <property type="match status" value="2"/>
</dbReference>
<organism evidence="4 5">
    <name type="scientific">Pullulanibacillus pueri</name>
    <dbReference type="NCBI Taxonomy" id="1437324"/>
    <lineage>
        <taxon>Bacteria</taxon>
        <taxon>Bacillati</taxon>
        <taxon>Bacillota</taxon>
        <taxon>Bacilli</taxon>
        <taxon>Bacillales</taxon>
        <taxon>Sporolactobacillaceae</taxon>
        <taxon>Pullulanibacillus</taxon>
    </lineage>
</organism>
<reference evidence="4" key="1">
    <citation type="journal article" date="2014" name="Int. J. Syst. Evol. Microbiol.">
        <title>Complete genome sequence of Corynebacterium casei LMG S-19264T (=DSM 44701T), isolated from a smear-ripened cheese.</title>
        <authorList>
            <consortium name="US DOE Joint Genome Institute (JGI-PGF)"/>
            <person name="Walter F."/>
            <person name="Albersmeier A."/>
            <person name="Kalinowski J."/>
            <person name="Ruckert C."/>
        </authorList>
    </citation>
    <scope>NUCLEOTIDE SEQUENCE</scope>
    <source>
        <strain evidence="4">CGMCC 1.12777</strain>
    </source>
</reference>
<accession>A0A8J2ZWJ5</accession>
<keyword evidence="1 2" id="KW-0129">CBS domain</keyword>
<feature type="domain" description="CBS" evidence="3">
    <location>
        <begin position="95"/>
        <end position="153"/>
    </location>
</feature>
<evidence type="ECO:0000313" key="4">
    <source>
        <dbReference type="EMBL" id="GGH83779.1"/>
    </source>
</evidence>
<feature type="domain" description="CBS" evidence="3">
    <location>
        <begin position="7"/>
        <end position="64"/>
    </location>
</feature>
<dbReference type="Gene3D" id="3.10.580.10">
    <property type="entry name" value="CBS-domain"/>
    <property type="match status" value="1"/>
</dbReference>
<comment type="caution">
    <text evidence="4">The sequence shown here is derived from an EMBL/GenBank/DDBJ whole genome shotgun (WGS) entry which is preliminary data.</text>
</comment>
<dbReference type="InterPro" id="IPR046342">
    <property type="entry name" value="CBS_dom_sf"/>
</dbReference>
<reference evidence="4" key="2">
    <citation type="submission" date="2020-09" db="EMBL/GenBank/DDBJ databases">
        <authorList>
            <person name="Sun Q."/>
            <person name="Zhou Y."/>
        </authorList>
    </citation>
    <scope>NUCLEOTIDE SEQUENCE</scope>
    <source>
        <strain evidence="4">CGMCC 1.12777</strain>
    </source>
</reference>
<evidence type="ECO:0000313" key="5">
    <source>
        <dbReference type="Proteomes" id="UP000656813"/>
    </source>
</evidence>
<dbReference type="SMART" id="SM00116">
    <property type="entry name" value="CBS"/>
    <property type="match status" value="2"/>
</dbReference>
<dbReference type="RefSeq" id="WP_188497740.1">
    <property type="nucleotide sequence ID" value="NZ_BMFV01000019.1"/>
</dbReference>
<dbReference type="PANTHER" id="PTHR43080">
    <property type="entry name" value="CBS DOMAIN-CONTAINING PROTEIN CBSX3, MITOCHONDRIAL"/>
    <property type="match status" value="1"/>
</dbReference>
<dbReference type="SUPFAM" id="SSF54631">
    <property type="entry name" value="CBS-domain pair"/>
    <property type="match status" value="1"/>
</dbReference>
<dbReference type="PROSITE" id="PS51371">
    <property type="entry name" value="CBS"/>
    <property type="match status" value="2"/>
</dbReference>
<evidence type="ECO:0000256" key="2">
    <source>
        <dbReference type="PROSITE-ProRule" id="PRU00703"/>
    </source>
</evidence>